<sequence>MPWDGFEDGRVVVGEAEYAITQGGEGPPLLLLHGFPQTHACWSGVAPALARRHTVVAPDLRGYGASRAPAGGPRGEGYTKREMARELAELMAHLGHRRFAVVGHDRGGRVGYRMALDHPDRVERLAVLNIVSTLDQFARMGGGPSLGYWPWFLLAQPAPFPERLVGADPGALLDHAFDTWTSRPAAIDAPRRAEYLAAATPDTIAAMCGDFRASFHLDRAHDAADREAGRRIGAPLLVVTGADETQLADAPDVWAAWADDVSAARVPGGHFFPEEAPEELLAVLMPFLDPS</sequence>
<dbReference type="PRINTS" id="PR00111">
    <property type="entry name" value="ABHYDROLASE"/>
</dbReference>
<dbReference type="SUPFAM" id="SSF53474">
    <property type="entry name" value="alpha/beta-Hydrolases"/>
    <property type="match status" value="1"/>
</dbReference>
<dbReference type="Proteomes" id="UP001500804">
    <property type="component" value="Unassembled WGS sequence"/>
</dbReference>
<feature type="domain" description="AB hydrolase-1" evidence="2">
    <location>
        <begin position="27"/>
        <end position="276"/>
    </location>
</feature>
<dbReference type="PRINTS" id="PR00412">
    <property type="entry name" value="EPOXHYDRLASE"/>
</dbReference>
<dbReference type="RefSeq" id="WP_345607915.1">
    <property type="nucleotide sequence ID" value="NZ_BAABJO010000021.1"/>
</dbReference>
<keyword evidence="4" id="KW-1185">Reference proteome</keyword>
<organism evidence="3 4">
    <name type="scientific">Pseudonocardia adelaidensis</name>
    <dbReference type="NCBI Taxonomy" id="648754"/>
    <lineage>
        <taxon>Bacteria</taxon>
        <taxon>Bacillati</taxon>
        <taxon>Actinomycetota</taxon>
        <taxon>Actinomycetes</taxon>
        <taxon>Pseudonocardiales</taxon>
        <taxon>Pseudonocardiaceae</taxon>
        <taxon>Pseudonocardia</taxon>
    </lineage>
</organism>
<dbReference type="EMBL" id="BAABJO010000021">
    <property type="protein sequence ID" value="GAA5130103.1"/>
    <property type="molecule type" value="Genomic_DNA"/>
</dbReference>
<dbReference type="GO" id="GO:0016787">
    <property type="term" value="F:hydrolase activity"/>
    <property type="evidence" value="ECO:0007669"/>
    <property type="project" value="UniProtKB-KW"/>
</dbReference>
<evidence type="ECO:0000313" key="4">
    <source>
        <dbReference type="Proteomes" id="UP001500804"/>
    </source>
</evidence>
<dbReference type="Gene3D" id="3.40.50.1820">
    <property type="entry name" value="alpha/beta hydrolase"/>
    <property type="match status" value="1"/>
</dbReference>
<proteinExistence type="predicted"/>
<dbReference type="PANTHER" id="PTHR43329">
    <property type="entry name" value="EPOXIDE HYDROLASE"/>
    <property type="match status" value="1"/>
</dbReference>
<protein>
    <submittedName>
        <fullName evidence="3">Alpha/beta hydrolase</fullName>
    </submittedName>
</protein>
<dbReference type="InterPro" id="IPR000639">
    <property type="entry name" value="Epox_hydrolase-like"/>
</dbReference>
<evidence type="ECO:0000313" key="3">
    <source>
        <dbReference type="EMBL" id="GAA5130103.1"/>
    </source>
</evidence>
<name>A0ABP9NSW1_9PSEU</name>
<accession>A0ABP9NSW1</accession>
<dbReference type="InterPro" id="IPR029058">
    <property type="entry name" value="AB_hydrolase_fold"/>
</dbReference>
<reference evidence="4" key="1">
    <citation type="journal article" date="2019" name="Int. J. Syst. Evol. Microbiol.">
        <title>The Global Catalogue of Microorganisms (GCM) 10K type strain sequencing project: providing services to taxonomists for standard genome sequencing and annotation.</title>
        <authorList>
            <consortium name="The Broad Institute Genomics Platform"/>
            <consortium name="The Broad Institute Genome Sequencing Center for Infectious Disease"/>
            <person name="Wu L."/>
            <person name="Ma J."/>
        </authorList>
    </citation>
    <scope>NUCLEOTIDE SEQUENCE [LARGE SCALE GENOMIC DNA]</scope>
    <source>
        <strain evidence="4">JCM 18302</strain>
    </source>
</reference>
<evidence type="ECO:0000259" key="2">
    <source>
        <dbReference type="Pfam" id="PF00561"/>
    </source>
</evidence>
<evidence type="ECO:0000256" key="1">
    <source>
        <dbReference type="ARBA" id="ARBA00022801"/>
    </source>
</evidence>
<comment type="caution">
    <text evidence="3">The sequence shown here is derived from an EMBL/GenBank/DDBJ whole genome shotgun (WGS) entry which is preliminary data.</text>
</comment>
<dbReference type="InterPro" id="IPR000073">
    <property type="entry name" value="AB_hydrolase_1"/>
</dbReference>
<keyword evidence="1 3" id="KW-0378">Hydrolase</keyword>
<gene>
    <name evidence="3" type="ORF">GCM10023320_51600</name>
</gene>
<dbReference type="Pfam" id="PF00561">
    <property type="entry name" value="Abhydrolase_1"/>
    <property type="match status" value="1"/>
</dbReference>